<keyword evidence="6" id="KW-1185">Reference proteome</keyword>
<dbReference type="EMBL" id="CAJNOL010012751">
    <property type="protein sequence ID" value="CAF1661045.1"/>
    <property type="molecule type" value="Genomic_DNA"/>
</dbReference>
<feature type="domain" description="PiggyBac transposable element-derived protein" evidence="2">
    <location>
        <begin position="142"/>
        <end position="206"/>
    </location>
</feature>
<sequence>MGKRKRSNFNQCKYWLEDSEHFDDKSSDEDTNVNHDSEDAEIPSTLQDTSDESDDGMVEKDSGDESDENSIDTESMSDEESPRRRAKLKSQVKPTPVKIFSSKSCRQWTSKEPPKKKVPIANILRQRTGVGRPAADIQTLKEAFQLLITQEMVLLLIKETNRRAHLLLERWSEENPNEKSQWRDTDLEEMWAFIGLLLLAGVHRAKNETLDEL</sequence>
<dbReference type="Proteomes" id="UP000663870">
    <property type="component" value="Unassembled WGS sequence"/>
</dbReference>
<gene>
    <name evidence="4" type="ORF">JXQ802_LOCUS56072</name>
    <name evidence="3" type="ORF">PYM288_LOCUS39520</name>
</gene>
<dbReference type="Proteomes" id="UP000663854">
    <property type="component" value="Unassembled WGS sequence"/>
</dbReference>
<evidence type="ECO:0000259" key="2">
    <source>
        <dbReference type="Pfam" id="PF13843"/>
    </source>
</evidence>
<feature type="region of interest" description="Disordered" evidence="1">
    <location>
        <begin position="17"/>
        <end position="93"/>
    </location>
</feature>
<proteinExistence type="predicted"/>
<evidence type="ECO:0000313" key="6">
    <source>
        <dbReference type="Proteomes" id="UP000663870"/>
    </source>
</evidence>
<organism evidence="3 5">
    <name type="scientific">Rotaria sordida</name>
    <dbReference type="NCBI Taxonomy" id="392033"/>
    <lineage>
        <taxon>Eukaryota</taxon>
        <taxon>Metazoa</taxon>
        <taxon>Spiralia</taxon>
        <taxon>Gnathifera</taxon>
        <taxon>Rotifera</taxon>
        <taxon>Eurotatoria</taxon>
        <taxon>Bdelloidea</taxon>
        <taxon>Philodinida</taxon>
        <taxon>Philodinidae</taxon>
        <taxon>Rotaria</taxon>
    </lineage>
</organism>
<accession>A0A815UF28</accession>
<dbReference type="InterPro" id="IPR029526">
    <property type="entry name" value="PGBD"/>
</dbReference>
<evidence type="ECO:0000313" key="4">
    <source>
        <dbReference type="EMBL" id="CAF1661045.1"/>
    </source>
</evidence>
<reference evidence="3" key="1">
    <citation type="submission" date="2021-02" db="EMBL/GenBank/DDBJ databases">
        <authorList>
            <person name="Nowell W R."/>
        </authorList>
    </citation>
    <scope>NUCLEOTIDE SEQUENCE</scope>
</reference>
<protein>
    <recommendedName>
        <fullName evidence="2">PiggyBac transposable element-derived protein domain-containing protein</fullName>
    </recommendedName>
</protein>
<evidence type="ECO:0000256" key="1">
    <source>
        <dbReference type="SAM" id="MobiDB-lite"/>
    </source>
</evidence>
<feature type="compositionally biased region" description="Acidic residues" evidence="1">
    <location>
        <begin position="64"/>
        <end position="79"/>
    </location>
</feature>
<evidence type="ECO:0000313" key="3">
    <source>
        <dbReference type="EMBL" id="CAF1518617.1"/>
    </source>
</evidence>
<name>A0A815UF28_9BILA</name>
<dbReference type="PANTHER" id="PTHR46599:SF3">
    <property type="entry name" value="PIGGYBAC TRANSPOSABLE ELEMENT-DERIVED PROTEIN 4"/>
    <property type="match status" value="1"/>
</dbReference>
<dbReference type="EMBL" id="CAJNOH010010918">
    <property type="protein sequence ID" value="CAF1518617.1"/>
    <property type="molecule type" value="Genomic_DNA"/>
</dbReference>
<dbReference type="AlphaFoldDB" id="A0A815UF28"/>
<dbReference type="Pfam" id="PF13843">
    <property type="entry name" value="DDE_Tnp_1_7"/>
    <property type="match status" value="1"/>
</dbReference>
<evidence type="ECO:0000313" key="5">
    <source>
        <dbReference type="Proteomes" id="UP000663854"/>
    </source>
</evidence>
<dbReference type="PANTHER" id="PTHR46599">
    <property type="entry name" value="PIGGYBAC TRANSPOSABLE ELEMENT-DERIVED PROTEIN 4"/>
    <property type="match status" value="1"/>
</dbReference>
<comment type="caution">
    <text evidence="3">The sequence shown here is derived from an EMBL/GenBank/DDBJ whole genome shotgun (WGS) entry which is preliminary data.</text>
</comment>